<accession>A0A164KKK3</accession>
<dbReference type="Gene3D" id="3.30.70.270">
    <property type="match status" value="1"/>
</dbReference>
<dbReference type="InterPro" id="IPR043128">
    <property type="entry name" value="Rev_trsase/Diguanyl_cyclase"/>
</dbReference>
<evidence type="ECO:0000313" key="9">
    <source>
        <dbReference type="Proteomes" id="UP000076858"/>
    </source>
</evidence>
<dbReference type="PANTHER" id="PTHR37984">
    <property type="entry name" value="PROTEIN CBG26694"/>
    <property type="match status" value="1"/>
</dbReference>
<dbReference type="InterPro" id="IPR050951">
    <property type="entry name" value="Retrovirus_Pol_polyprotein"/>
</dbReference>
<evidence type="ECO:0000256" key="5">
    <source>
        <dbReference type="ARBA" id="ARBA00022801"/>
    </source>
</evidence>
<reference evidence="8 9" key="1">
    <citation type="submission" date="2016-03" db="EMBL/GenBank/DDBJ databases">
        <title>EvidentialGene: Evidence-directed Construction of Genes on Genomes.</title>
        <authorList>
            <person name="Gilbert D.G."/>
            <person name="Choi J.-H."/>
            <person name="Mockaitis K."/>
            <person name="Colbourne J."/>
            <person name="Pfrender M."/>
        </authorList>
    </citation>
    <scope>NUCLEOTIDE SEQUENCE [LARGE SCALE GENOMIC DNA]</scope>
    <source>
        <strain evidence="8 9">Xinb3</strain>
        <tissue evidence="8">Complete organism</tissue>
    </source>
</reference>
<dbReference type="GO" id="GO:0016787">
    <property type="term" value="F:hydrolase activity"/>
    <property type="evidence" value="ECO:0007669"/>
    <property type="project" value="UniProtKB-KW"/>
</dbReference>
<evidence type="ECO:0000256" key="1">
    <source>
        <dbReference type="ARBA" id="ARBA00022679"/>
    </source>
</evidence>
<dbReference type="AlphaFoldDB" id="A0A164KKK3"/>
<comment type="caution">
    <text evidence="8">The sequence shown here is derived from an EMBL/GenBank/DDBJ whole genome shotgun (WGS) entry which is preliminary data.</text>
</comment>
<keyword evidence="4" id="KW-0255">Endonuclease</keyword>
<keyword evidence="9" id="KW-1185">Reference proteome</keyword>
<dbReference type="Pfam" id="PF17917">
    <property type="entry name" value="RT_RNaseH"/>
    <property type="match status" value="1"/>
</dbReference>
<dbReference type="STRING" id="35525.A0A164KKK3"/>
<organism evidence="8 9">
    <name type="scientific">Daphnia magna</name>
    <dbReference type="NCBI Taxonomy" id="35525"/>
    <lineage>
        <taxon>Eukaryota</taxon>
        <taxon>Metazoa</taxon>
        <taxon>Ecdysozoa</taxon>
        <taxon>Arthropoda</taxon>
        <taxon>Crustacea</taxon>
        <taxon>Branchiopoda</taxon>
        <taxon>Diplostraca</taxon>
        <taxon>Cladocera</taxon>
        <taxon>Anomopoda</taxon>
        <taxon>Daphniidae</taxon>
        <taxon>Daphnia</taxon>
    </lineage>
</organism>
<keyword evidence="6" id="KW-0695">RNA-directed DNA polymerase</keyword>
<keyword evidence="2" id="KW-0548">Nucleotidyltransferase</keyword>
<evidence type="ECO:0000256" key="2">
    <source>
        <dbReference type="ARBA" id="ARBA00022695"/>
    </source>
</evidence>
<evidence type="ECO:0000313" key="8">
    <source>
        <dbReference type="EMBL" id="KZS03346.1"/>
    </source>
</evidence>
<feature type="domain" description="Reverse transcriptase RNase H-like" evidence="7">
    <location>
        <begin position="130"/>
        <end position="195"/>
    </location>
</feature>
<dbReference type="Proteomes" id="UP000076858">
    <property type="component" value="Unassembled WGS sequence"/>
</dbReference>
<keyword evidence="1" id="KW-0808">Transferase</keyword>
<sequence length="291" mass="34834">MIKIPSFGNLCHLFTFCHSKNQLEKYTPPYGMARGDPILMEGTPLNKNYFKKCQFIKHLVNYLGQVISTDGIKLDHEKMDKIVNYKIPTHHFRMFIKDFRSIVKTLTRYNHKDLNRKPFVWETEEQLAFEQLTQNESKYGTTEKKAFTVIDTIKHFKHYLLDKPFEIFSDRRPLQSLQNQKENNGRLGRWAILLAATNYELKYRSGRIHQNDDRLSRLKIGRIQVASTNIQFICKKQLTDDLCFRIKNELEKDEREEKFCYPKQDWVKEIEYFKILEGTLYRNKLFSKNSR</sequence>
<dbReference type="PANTHER" id="PTHR37984:SF5">
    <property type="entry name" value="PROTEIN NYNRIN-LIKE"/>
    <property type="match status" value="1"/>
</dbReference>
<dbReference type="InterPro" id="IPR043502">
    <property type="entry name" value="DNA/RNA_pol_sf"/>
</dbReference>
<keyword evidence="3" id="KW-0540">Nuclease</keyword>
<evidence type="ECO:0000259" key="7">
    <source>
        <dbReference type="Pfam" id="PF17917"/>
    </source>
</evidence>
<evidence type="ECO:0000256" key="6">
    <source>
        <dbReference type="ARBA" id="ARBA00022918"/>
    </source>
</evidence>
<gene>
    <name evidence="8" type="ORF">APZ42_033954</name>
</gene>
<proteinExistence type="predicted"/>
<dbReference type="SUPFAM" id="SSF56672">
    <property type="entry name" value="DNA/RNA polymerases"/>
    <property type="match status" value="1"/>
</dbReference>
<protein>
    <recommendedName>
        <fullName evidence="7">Reverse transcriptase RNase H-like domain-containing protein</fullName>
    </recommendedName>
</protein>
<dbReference type="InterPro" id="IPR041373">
    <property type="entry name" value="RT_RNaseH"/>
</dbReference>
<evidence type="ECO:0000256" key="4">
    <source>
        <dbReference type="ARBA" id="ARBA00022759"/>
    </source>
</evidence>
<dbReference type="OrthoDB" id="6382339at2759"/>
<dbReference type="EMBL" id="LRGB01003298">
    <property type="protein sequence ID" value="KZS03346.1"/>
    <property type="molecule type" value="Genomic_DNA"/>
</dbReference>
<evidence type="ECO:0000256" key="3">
    <source>
        <dbReference type="ARBA" id="ARBA00022722"/>
    </source>
</evidence>
<dbReference type="GO" id="GO:0003964">
    <property type="term" value="F:RNA-directed DNA polymerase activity"/>
    <property type="evidence" value="ECO:0007669"/>
    <property type="project" value="UniProtKB-KW"/>
</dbReference>
<dbReference type="GO" id="GO:0004519">
    <property type="term" value="F:endonuclease activity"/>
    <property type="evidence" value="ECO:0007669"/>
    <property type="project" value="UniProtKB-KW"/>
</dbReference>
<keyword evidence="5" id="KW-0378">Hydrolase</keyword>
<name>A0A164KKK3_9CRUS</name>